<dbReference type="PANTHER" id="PTHR43356:SF3">
    <property type="entry name" value="PHOSPHATE ACETYLTRANSFERASE"/>
    <property type="match status" value="1"/>
</dbReference>
<dbReference type="Pfam" id="PF01515">
    <property type="entry name" value="PTA_PTB"/>
    <property type="match status" value="1"/>
</dbReference>
<dbReference type="InterPro" id="IPR042113">
    <property type="entry name" value="P_AcTrfase_dom1"/>
</dbReference>
<evidence type="ECO:0000256" key="8">
    <source>
        <dbReference type="ARBA" id="ARBA00022490"/>
    </source>
</evidence>
<protein>
    <recommendedName>
        <fullName evidence="7 12">Phosphate acetyltransferase</fullName>
        <ecNumber evidence="6 12">2.3.1.8</ecNumber>
    </recommendedName>
    <alternativeName>
        <fullName evidence="11 12">Phosphotransacetylase</fullName>
    </alternativeName>
</protein>
<dbReference type="InterPro" id="IPR042112">
    <property type="entry name" value="P_AcTrfase_dom2"/>
</dbReference>
<comment type="catalytic activity">
    <reaction evidence="12">
        <text>acetyl-CoA + phosphate = acetyl phosphate + CoA</text>
        <dbReference type="Rhea" id="RHEA:19521"/>
        <dbReference type="ChEBI" id="CHEBI:22191"/>
        <dbReference type="ChEBI" id="CHEBI:43474"/>
        <dbReference type="ChEBI" id="CHEBI:57287"/>
        <dbReference type="ChEBI" id="CHEBI:57288"/>
        <dbReference type="EC" id="2.3.1.8"/>
    </reaction>
</comment>
<name>A0A420XIY2_9PAST</name>
<evidence type="ECO:0000256" key="9">
    <source>
        <dbReference type="ARBA" id="ARBA00022679"/>
    </source>
</evidence>
<organism evidence="15 16">
    <name type="scientific">Otariodibacter oris</name>
    <dbReference type="NCBI Taxonomy" id="1032623"/>
    <lineage>
        <taxon>Bacteria</taxon>
        <taxon>Pseudomonadati</taxon>
        <taxon>Pseudomonadota</taxon>
        <taxon>Gammaproteobacteria</taxon>
        <taxon>Pasteurellales</taxon>
        <taxon>Pasteurellaceae</taxon>
        <taxon>Otariodibacter</taxon>
    </lineage>
</organism>
<dbReference type="InterPro" id="IPR004614">
    <property type="entry name" value="P_AcTrfase"/>
</dbReference>
<dbReference type="GO" id="GO:0005737">
    <property type="term" value="C:cytoplasm"/>
    <property type="evidence" value="ECO:0007669"/>
    <property type="project" value="UniProtKB-SubCell"/>
</dbReference>
<dbReference type="Proteomes" id="UP000280099">
    <property type="component" value="Unassembled WGS sequence"/>
</dbReference>
<dbReference type="PANTHER" id="PTHR43356">
    <property type="entry name" value="PHOSPHATE ACETYLTRANSFERASE"/>
    <property type="match status" value="1"/>
</dbReference>
<evidence type="ECO:0000313" key="15">
    <source>
        <dbReference type="EMBL" id="RKR77219.1"/>
    </source>
</evidence>
<comment type="caution">
    <text evidence="15">The sequence shown here is derived from an EMBL/GenBank/DDBJ whole genome shotgun (WGS) entry which is preliminary data.</text>
</comment>
<dbReference type="AlphaFoldDB" id="A0A420XIY2"/>
<evidence type="ECO:0000256" key="4">
    <source>
        <dbReference type="ARBA" id="ARBA00009786"/>
    </source>
</evidence>
<evidence type="ECO:0000256" key="3">
    <source>
        <dbReference type="ARBA" id="ARBA00008756"/>
    </source>
</evidence>
<dbReference type="SUPFAM" id="SSF75138">
    <property type="entry name" value="HprK N-terminal domain-like"/>
    <property type="match status" value="1"/>
</dbReference>
<dbReference type="InterPro" id="IPR050500">
    <property type="entry name" value="Phos_Acetyltrans/Butyryltrans"/>
</dbReference>
<dbReference type="GO" id="GO:0006085">
    <property type="term" value="P:acetyl-CoA biosynthetic process"/>
    <property type="evidence" value="ECO:0007669"/>
    <property type="project" value="UniProtKB-UniPathway"/>
</dbReference>
<dbReference type="Gene3D" id="3.40.50.10750">
    <property type="entry name" value="Isocitrate/Isopropylmalate dehydrogenase-like"/>
    <property type="match status" value="1"/>
</dbReference>
<reference evidence="15 16" key="1">
    <citation type="submission" date="2018-10" db="EMBL/GenBank/DDBJ databases">
        <title>Genomic Encyclopedia of Type Strains, Phase IV (KMG-IV): sequencing the most valuable type-strain genomes for metagenomic binning, comparative biology and taxonomic classification.</title>
        <authorList>
            <person name="Goeker M."/>
        </authorList>
    </citation>
    <scope>NUCLEOTIDE SEQUENCE [LARGE SCALE GENOMIC DNA]</scope>
    <source>
        <strain evidence="15 16">DSM 23800</strain>
    </source>
</reference>
<dbReference type="EMBL" id="RBJC01000004">
    <property type="protein sequence ID" value="RKR77219.1"/>
    <property type="molecule type" value="Genomic_DNA"/>
</dbReference>
<comment type="function">
    <text evidence="12">Involved in acetate metabolism.</text>
</comment>
<dbReference type="InterPro" id="IPR027417">
    <property type="entry name" value="P-loop_NTPase"/>
</dbReference>
<sequence>MSRTIILIPTTTGVGLTSVSLGLVHALEQKGAKVGFLKPIAQPLSGEDTLDRSTSIIRSAQSTETGEPFMLSAAESLIGQNQSDVLLEKIVERYEQLAKNNEIVVIEGLIPTRKNSYANSINYEIAQTLDAEIVLVTAPGADKPSELKERIEATASEFGGRNNPNLLGVIINKFNAPVDESGRTRPDLTEIFDSFQHTTNTVNDVENLFIKSPIKLLACIPWNSDLIATRAIDLAKHLQASIINEGELQSRRIRGITFCARSLPNMVDHFKAGSLLVTSADRPDVIVAASLAAMNGVELGAILLTGGYKIDSQIAKLCQRAFETGLPVFRSEGNTWQTSLSLQSFSLEVPVDDKERIAAIKQYVSEQIDAQFIDSLSHGAIRARRLSPAAFRYQLTEFARAAKKRIVLPEGDEPRTVKAAVLCAEKGIAECILLANPEEVQRVAEAQGVELGAGITIIDPATVRDNYVDRLVELRKNKGMTEVVAREQLQDNVVLGTMMLEANEVDGLVSGAVHTTANTIRPPMQIIKTAPGSSIVSSIFFMLLPDQVLVYGDCAVNPDPTAEQLAEIAIQSADSAKSFGVDPRVAMISYSTGTSGSGADVEKVAEATRLAKEKRPDLIIDGPLQYDAAVMEDVARSKAPNSPVAGKATVFIFPDLNTGNTTYKAVQRSADLVSIGPMLQGMRKPVNDLSRGALVDDIVYTIALTAIQATQ</sequence>
<comment type="similarity">
    <text evidence="4 12">In the N-terminal section; belongs to the CobB/CobQ family.</text>
</comment>
<evidence type="ECO:0000313" key="16">
    <source>
        <dbReference type="Proteomes" id="UP000280099"/>
    </source>
</evidence>
<evidence type="ECO:0000256" key="12">
    <source>
        <dbReference type="PIRNR" id="PIRNR006107"/>
    </source>
</evidence>
<evidence type="ECO:0000256" key="6">
    <source>
        <dbReference type="ARBA" id="ARBA00012707"/>
    </source>
</evidence>
<dbReference type="InterPro" id="IPR002505">
    <property type="entry name" value="PTA_PTB"/>
</dbReference>
<gene>
    <name evidence="15" type="ORF">DES31_0544</name>
</gene>
<dbReference type="Gene3D" id="3.40.50.10950">
    <property type="match status" value="1"/>
</dbReference>
<dbReference type="NCBIfam" id="NF007233">
    <property type="entry name" value="PRK09653.1"/>
    <property type="match status" value="1"/>
</dbReference>
<dbReference type="NCBIfam" id="NF004167">
    <property type="entry name" value="PRK05632.1"/>
    <property type="match status" value="1"/>
</dbReference>
<dbReference type="InterPro" id="IPR010766">
    <property type="entry name" value="DRTGG"/>
</dbReference>
<accession>A0A420XIY2</accession>
<keyword evidence="9 12" id="KW-0808">Transferase</keyword>
<dbReference type="CDD" id="cd03109">
    <property type="entry name" value="DTBS"/>
    <property type="match status" value="1"/>
</dbReference>
<keyword evidence="16" id="KW-1185">Reference proteome</keyword>
<dbReference type="SUPFAM" id="SSF53659">
    <property type="entry name" value="Isocitrate/Isopropylmalate dehydrogenase-like"/>
    <property type="match status" value="1"/>
</dbReference>
<evidence type="ECO:0000256" key="5">
    <source>
        <dbReference type="ARBA" id="ARBA00011643"/>
    </source>
</evidence>
<evidence type="ECO:0000259" key="14">
    <source>
        <dbReference type="Pfam" id="PF07085"/>
    </source>
</evidence>
<dbReference type="UniPathway" id="UPA00340">
    <property type="reaction ID" value="UER00459"/>
</dbReference>
<feature type="domain" description="DRTGG" evidence="14">
    <location>
        <begin position="233"/>
        <end position="343"/>
    </location>
</feature>
<dbReference type="GO" id="GO:0008959">
    <property type="term" value="F:phosphate acetyltransferase activity"/>
    <property type="evidence" value="ECO:0007669"/>
    <property type="project" value="UniProtKB-EC"/>
</dbReference>
<dbReference type="InterPro" id="IPR028979">
    <property type="entry name" value="Ser_kin/Pase_Hpr-like_N_sf"/>
</dbReference>
<comment type="subcellular location">
    <subcellularLocation>
        <location evidence="1 12">Cytoplasm</location>
    </subcellularLocation>
</comment>
<keyword evidence="8 12" id="KW-0963">Cytoplasm</keyword>
<dbReference type="InterPro" id="IPR016475">
    <property type="entry name" value="P-Actrans_bac"/>
</dbReference>
<comment type="subunit">
    <text evidence="5">Homohexamer.</text>
</comment>
<evidence type="ECO:0000256" key="1">
    <source>
        <dbReference type="ARBA" id="ARBA00004496"/>
    </source>
</evidence>
<evidence type="ECO:0000256" key="10">
    <source>
        <dbReference type="ARBA" id="ARBA00023315"/>
    </source>
</evidence>
<keyword evidence="10 12" id="KW-0012">Acyltransferase</keyword>
<evidence type="ECO:0000259" key="13">
    <source>
        <dbReference type="Pfam" id="PF01515"/>
    </source>
</evidence>
<dbReference type="OrthoDB" id="9808984at2"/>
<dbReference type="Pfam" id="PF13500">
    <property type="entry name" value="AAA_26"/>
    <property type="match status" value="1"/>
</dbReference>
<dbReference type="EC" id="2.3.1.8" evidence="6 12"/>
<dbReference type="NCBIfam" id="TIGR00651">
    <property type="entry name" value="pta"/>
    <property type="match status" value="1"/>
</dbReference>
<dbReference type="RefSeq" id="WP_121121737.1">
    <property type="nucleotide sequence ID" value="NZ_CP016604.1"/>
</dbReference>
<dbReference type="Pfam" id="PF07085">
    <property type="entry name" value="DRTGG"/>
    <property type="match status" value="1"/>
</dbReference>
<dbReference type="FunFam" id="3.40.50.10750:FF:000001">
    <property type="entry name" value="Phosphate acetyltransferase"/>
    <property type="match status" value="1"/>
</dbReference>
<comment type="similarity">
    <text evidence="3 12">In the C-terminal section; belongs to the phosphate acetyltransferase and butyryltransferase family.</text>
</comment>
<dbReference type="Gene3D" id="3.40.50.300">
    <property type="entry name" value="P-loop containing nucleotide triphosphate hydrolases"/>
    <property type="match status" value="1"/>
</dbReference>
<dbReference type="SUPFAM" id="SSF52540">
    <property type="entry name" value="P-loop containing nucleoside triphosphate hydrolases"/>
    <property type="match status" value="1"/>
</dbReference>
<dbReference type="PIRSF" id="PIRSF006107">
    <property type="entry name" value="PhpActrans_proteobac"/>
    <property type="match status" value="1"/>
</dbReference>
<evidence type="ECO:0000256" key="7">
    <source>
        <dbReference type="ARBA" id="ARBA00021528"/>
    </source>
</evidence>
<evidence type="ECO:0000256" key="2">
    <source>
        <dbReference type="ARBA" id="ARBA00004989"/>
    </source>
</evidence>
<proteinExistence type="inferred from homology"/>
<evidence type="ECO:0000256" key="11">
    <source>
        <dbReference type="ARBA" id="ARBA00031108"/>
    </source>
</evidence>
<feature type="domain" description="Phosphate acetyl/butaryl transferase" evidence="13">
    <location>
        <begin position="391"/>
        <end position="706"/>
    </location>
</feature>
<dbReference type="Gene3D" id="3.40.1390.20">
    <property type="entry name" value="HprK N-terminal domain-like"/>
    <property type="match status" value="1"/>
</dbReference>
<comment type="pathway">
    <text evidence="2 12">Metabolic intermediate biosynthesis; acetyl-CoA biosynthesis; acetyl-CoA from acetate: step 2/2.</text>
</comment>
<comment type="domain">
    <text evidence="12">The N-terminal region seems to be important for proper quaternary structure. The C-terminal region contains the substrate-binding site.</text>
</comment>